<comment type="caution">
    <text evidence="3">The sequence shown here is derived from an EMBL/GenBank/DDBJ whole genome shotgun (WGS) entry which is preliminary data.</text>
</comment>
<evidence type="ECO:0000256" key="1">
    <source>
        <dbReference type="SAM" id="MobiDB-lite"/>
    </source>
</evidence>
<organism evidence="3 5">
    <name type="scientific">Leishmania shawi</name>
    <dbReference type="NCBI Taxonomy" id="5680"/>
    <lineage>
        <taxon>Eukaryota</taxon>
        <taxon>Discoba</taxon>
        <taxon>Euglenozoa</taxon>
        <taxon>Kinetoplastea</taxon>
        <taxon>Metakinetoplastina</taxon>
        <taxon>Trypanosomatida</taxon>
        <taxon>Trypanosomatidae</taxon>
        <taxon>Leishmaniinae</taxon>
        <taxon>Leishmania</taxon>
        <taxon>Leishmania guyanensis species complex</taxon>
    </lineage>
</organism>
<evidence type="ECO:0000313" key="5">
    <source>
        <dbReference type="Proteomes" id="UP001500493"/>
    </source>
</evidence>
<dbReference type="Proteomes" id="UP001443563">
    <property type="component" value="Unassembled WGS sequence"/>
</dbReference>
<proteinExistence type="predicted"/>
<protein>
    <submittedName>
        <fullName evidence="3">Uncharacterized protein</fullName>
    </submittedName>
</protein>
<evidence type="ECO:0000313" key="4">
    <source>
        <dbReference type="Proteomes" id="UP001443563"/>
    </source>
</evidence>
<reference evidence="3 4" key="1">
    <citation type="submission" date="2024-02" db="EMBL/GenBank/DDBJ databases">
        <title>FIRST GENOME SEQUENCES OF Leishmania (Viannia) shawi, Leishmania (Viannia) lindenbergi AND Leishmania (Viannia) utingensis.</title>
        <authorList>
            <person name="Resadore F."/>
            <person name="Custodio M.G.F."/>
            <person name="Boite M.C."/>
            <person name="Cupolillo E."/>
            <person name="Ferreira G.E.M."/>
        </authorList>
    </citation>
    <scope>NUCLEOTIDE SEQUENCE</scope>
    <source>
        <strain evidence="2 4">MCEB/BR/1984/M8408</strain>
        <strain evidence="3">MHOM/BR/2013/18 LTA MLF</strain>
    </source>
</reference>
<gene>
    <name evidence="2" type="ORF">Q4I29_005584</name>
    <name evidence="3" type="ORF">Q4I32_005653</name>
</gene>
<evidence type="ECO:0000313" key="2">
    <source>
        <dbReference type="EMBL" id="KAL0500166.1"/>
    </source>
</evidence>
<dbReference type="Proteomes" id="UP001500493">
    <property type="component" value="Unassembled WGS sequence"/>
</dbReference>
<keyword evidence="4" id="KW-1185">Reference proteome</keyword>
<feature type="region of interest" description="Disordered" evidence="1">
    <location>
        <begin position="61"/>
        <end position="80"/>
    </location>
</feature>
<accession>A0AAW3BKE9</accession>
<dbReference type="EMBL" id="JBAMZM010000031">
    <property type="protein sequence ID" value="KAL0500166.1"/>
    <property type="molecule type" value="Genomic_DNA"/>
</dbReference>
<name>A0AAW3BKE9_9TRYP</name>
<sequence length="184" mass="19341">MELRSQCAPAGESVAEVSAADVAGHTEHGAATAAGDSLSGTDHDTLRTAVLFSASWMLPRNSGDKGRTDTDGEAFDSQQGGRPGFKDVYVTGASLGWCSSFSVRLHVAPRAAPPLIPGDGSRCLPIWAAAHRPLCVQAVHHTTPVIPYTICVANESDAVFSFNSFSERHVGIHVSIDPIINCIC</sequence>
<dbReference type="AlphaFoldDB" id="A0AAW3BKE9"/>
<evidence type="ECO:0000313" key="3">
    <source>
        <dbReference type="EMBL" id="KAL0521690.1"/>
    </source>
</evidence>
<dbReference type="EMBL" id="JBAMZJ010000031">
    <property type="protein sequence ID" value="KAL0521690.1"/>
    <property type="molecule type" value="Genomic_DNA"/>
</dbReference>